<name>G9ABR0_SINF1</name>
<dbReference type="InterPro" id="IPR025605">
    <property type="entry name" value="OST-HTH/LOTUS_dom"/>
</dbReference>
<geneLocation type="plasmid" evidence="2 3">
    <name>pSfHH103b</name>
</geneLocation>
<dbReference type="Gene3D" id="3.40.50.1010">
    <property type="entry name" value="5'-nuclease"/>
    <property type="match status" value="1"/>
</dbReference>
<evidence type="ECO:0000313" key="2">
    <source>
        <dbReference type="EMBL" id="CCE98489.1"/>
    </source>
</evidence>
<dbReference type="HOGENOM" id="CLU_034061_0_0_5"/>
<gene>
    <name evidence="2" type="ordered locus">SFHH103_03998</name>
</gene>
<accession>G9ABR0</accession>
<feature type="domain" description="HTH OST-type" evidence="1">
    <location>
        <begin position="171"/>
        <end position="247"/>
    </location>
</feature>
<dbReference type="InterPro" id="IPR021139">
    <property type="entry name" value="NYN"/>
</dbReference>
<sequence>MANDTASTLALLIDGDNASPKIIAGLLAEIANYGTASVKRVYGDWTKPNLNGWKECLLEHSLQPIQQFAYTSGKNATDGAMIIDAMDLLYTARFSCFCIVSSDSDFARLAARIREQGVTVYGFGERKTPRPFITACDKFVYFDVLKGLGEDALATPAAQEEAKAKATKNAKDKTLLSMLQTAVTAVSDESGWANLGAVGSHVAKQSPEFDSRNFGFARLSDLVEATAKFELDRSGKVQKGILIRPKTKSDAR</sequence>
<evidence type="ECO:0000259" key="1">
    <source>
        <dbReference type="PROSITE" id="PS51644"/>
    </source>
</evidence>
<keyword evidence="2" id="KW-0614">Plasmid</keyword>
<protein>
    <recommendedName>
        <fullName evidence="1">HTH OST-type domain-containing protein</fullName>
    </recommendedName>
</protein>
<dbReference type="CDD" id="cd11297">
    <property type="entry name" value="PIN_LabA-like_N_1"/>
    <property type="match status" value="1"/>
</dbReference>
<dbReference type="AlphaFoldDB" id="G9ABR0"/>
<dbReference type="KEGG" id="sfh:SFHH103_03998"/>
<dbReference type="RefSeq" id="WP_014341997.1">
    <property type="nucleotide sequence ID" value="NC_016836.1"/>
</dbReference>
<dbReference type="EMBL" id="HE616892">
    <property type="protein sequence ID" value="CCE98489.1"/>
    <property type="molecule type" value="Genomic_DNA"/>
</dbReference>
<dbReference type="GO" id="GO:0004540">
    <property type="term" value="F:RNA nuclease activity"/>
    <property type="evidence" value="ECO:0007669"/>
    <property type="project" value="InterPro"/>
</dbReference>
<dbReference type="CDD" id="cd10146">
    <property type="entry name" value="LabA_like_C"/>
    <property type="match status" value="1"/>
</dbReference>
<dbReference type="PANTHER" id="PTHR35811:SF1">
    <property type="entry name" value="HTH OST-TYPE DOMAIN-CONTAINING PROTEIN"/>
    <property type="match status" value="1"/>
</dbReference>
<dbReference type="InterPro" id="IPR041966">
    <property type="entry name" value="LOTUS-like"/>
</dbReference>
<dbReference type="Gene3D" id="3.30.420.610">
    <property type="entry name" value="LOTUS domain-like"/>
    <property type="match status" value="1"/>
</dbReference>
<dbReference type="Pfam" id="PF12872">
    <property type="entry name" value="OST-HTH"/>
    <property type="match status" value="1"/>
</dbReference>
<dbReference type="Pfam" id="PF01936">
    <property type="entry name" value="NYN"/>
    <property type="match status" value="1"/>
</dbReference>
<dbReference type="PROSITE" id="PS51644">
    <property type="entry name" value="HTH_OST"/>
    <property type="match status" value="1"/>
</dbReference>
<proteinExistence type="predicted"/>
<dbReference type="Proteomes" id="UP000007735">
    <property type="component" value="Plasmid pSfHH103b"/>
</dbReference>
<evidence type="ECO:0000313" key="3">
    <source>
        <dbReference type="Proteomes" id="UP000007735"/>
    </source>
</evidence>
<organism evidence="2 3">
    <name type="scientific">Sinorhizobium fredii (strain HH103)</name>
    <dbReference type="NCBI Taxonomy" id="1117943"/>
    <lineage>
        <taxon>Bacteria</taxon>
        <taxon>Pseudomonadati</taxon>
        <taxon>Pseudomonadota</taxon>
        <taxon>Alphaproteobacteria</taxon>
        <taxon>Hyphomicrobiales</taxon>
        <taxon>Rhizobiaceae</taxon>
        <taxon>Sinorhizobium/Ensifer group</taxon>
        <taxon>Sinorhizobium</taxon>
    </lineage>
</organism>
<dbReference type="PATRIC" id="fig|380.5.peg.4216"/>
<reference evidence="2 3" key="1">
    <citation type="journal article" date="2012" name="J. Bacteriol.">
        <title>Genome sequence of the soybean symbiont Sinorhizobium fredii HH103.</title>
        <authorList>
            <person name="Weidner S."/>
            <person name="Becker A."/>
            <person name="Bonilla I."/>
            <person name="Jaenicke S."/>
            <person name="Lloret J."/>
            <person name="Margaret I."/>
            <person name="Puhler A."/>
            <person name="Ruiz-Sainz J.E."/>
            <person name="Schneiker-Bekel S."/>
            <person name="Szczepanowski R."/>
            <person name="Vinardell J.M."/>
            <person name="Zehner S."/>
            <person name="Gottfert M."/>
        </authorList>
    </citation>
    <scope>NUCLEOTIDE SEQUENCE [LARGE SCALE GENOMIC DNA]</scope>
    <source>
        <strain evidence="2 3">HH103</strain>
        <plasmid evidence="3">pSfHH103b</plasmid>
    </source>
</reference>
<dbReference type="PANTHER" id="PTHR35811">
    <property type="entry name" value="SLR1870 PROTEIN"/>
    <property type="match status" value="1"/>
</dbReference>